<comment type="similarity">
    <text evidence="1">Belongs to the universal stress protein A family.</text>
</comment>
<dbReference type="Gene3D" id="3.40.50.620">
    <property type="entry name" value="HUPs"/>
    <property type="match status" value="1"/>
</dbReference>
<comment type="caution">
    <text evidence="3">The sequence shown here is derived from an EMBL/GenBank/DDBJ whole genome shotgun (WGS) entry which is preliminary data.</text>
</comment>
<dbReference type="PANTHER" id="PTHR46268:SF6">
    <property type="entry name" value="UNIVERSAL STRESS PROTEIN UP12"/>
    <property type="match status" value="1"/>
</dbReference>
<gene>
    <name evidence="3" type="ORF">GCM10017566_61840</name>
</gene>
<protein>
    <submittedName>
        <fullName evidence="3">Universal stress protein A</fullName>
    </submittedName>
</protein>
<dbReference type="InterPro" id="IPR014729">
    <property type="entry name" value="Rossmann-like_a/b/a_fold"/>
</dbReference>
<reference evidence="3" key="2">
    <citation type="submission" date="2020-09" db="EMBL/GenBank/DDBJ databases">
        <authorList>
            <person name="Sun Q."/>
            <person name="Zhou Y."/>
        </authorList>
    </citation>
    <scope>NUCLEOTIDE SEQUENCE</scope>
    <source>
        <strain evidence="3">CGMCC 4.7679</strain>
    </source>
</reference>
<proteinExistence type="inferred from homology"/>
<evidence type="ECO:0000259" key="2">
    <source>
        <dbReference type="Pfam" id="PF00582"/>
    </source>
</evidence>
<keyword evidence="4" id="KW-1185">Reference proteome</keyword>
<dbReference type="Pfam" id="PF00582">
    <property type="entry name" value="Usp"/>
    <property type="match status" value="1"/>
</dbReference>
<dbReference type="CDD" id="cd00293">
    <property type="entry name" value="USP-like"/>
    <property type="match status" value="1"/>
</dbReference>
<evidence type="ECO:0000256" key="1">
    <source>
        <dbReference type="ARBA" id="ARBA00008791"/>
    </source>
</evidence>
<evidence type="ECO:0000313" key="3">
    <source>
        <dbReference type="EMBL" id="GHF79293.1"/>
    </source>
</evidence>
<dbReference type="InterPro" id="IPR006015">
    <property type="entry name" value="Universal_stress_UspA"/>
</dbReference>
<organism evidence="3 4">
    <name type="scientific">Amycolatopsis bartoniae</name>
    <dbReference type="NCBI Taxonomy" id="941986"/>
    <lineage>
        <taxon>Bacteria</taxon>
        <taxon>Bacillati</taxon>
        <taxon>Actinomycetota</taxon>
        <taxon>Actinomycetes</taxon>
        <taxon>Pseudonocardiales</taxon>
        <taxon>Pseudonocardiaceae</taxon>
        <taxon>Amycolatopsis</taxon>
    </lineage>
</organism>
<dbReference type="InterPro" id="IPR006016">
    <property type="entry name" value="UspA"/>
</dbReference>
<dbReference type="AlphaFoldDB" id="A0A8H9J1J7"/>
<reference evidence="3" key="1">
    <citation type="journal article" date="2014" name="Int. J. Syst. Evol. Microbiol.">
        <title>Complete genome sequence of Corynebacterium casei LMG S-19264T (=DSM 44701T), isolated from a smear-ripened cheese.</title>
        <authorList>
            <consortium name="US DOE Joint Genome Institute (JGI-PGF)"/>
            <person name="Walter F."/>
            <person name="Albersmeier A."/>
            <person name="Kalinowski J."/>
            <person name="Ruckert C."/>
        </authorList>
    </citation>
    <scope>NUCLEOTIDE SEQUENCE</scope>
    <source>
        <strain evidence="3">CGMCC 4.7679</strain>
    </source>
</reference>
<sequence>MADSGSPSLVEDFGPAWVPGRFERGTDGPQLILVGVDGSPTALRAGAYAAGLARRQRSRLVVVYVMSPSVWTGMSASLLSAAQEQAHDELITELREPIARLAQEAHIPVTLEIRRGDAYTELRRVATERQADLVVVGASESAGHRLVGSVATRLVKAGLWPVTVVP</sequence>
<dbReference type="Proteomes" id="UP000658656">
    <property type="component" value="Unassembled WGS sequence"/>
</dbReference>
<evidence type="ECO:0000313" key="4">
    <source>
        <dbReference type="Proteomes" id="UP000658656"/>
    </source>
</evidence>
<feature type="domain" description="UspA" evidence="2">
    <location>
        <begin position="32"/>
        <end position="166"/>
    </location>
</feature>
<dbReference type="EMBL" id="BNAV01000013">
    <property type="protein sequence ID" value="GHF79293.1"/>
    <property type="molecule type" value="Genomic_DNA"/>
</dbReference>
<accession>A0A8H9J1J7</accession>
<dbReference type="PANTHER" id="PTHR46268">
    <property type="entry name" value="STRESS RESPONSE PROTEIN NHAX"/>
    <property type="match status" value="1"/>
</dbReference>
<name>A0A8H9J1J7_9PSEU</name>
<dbReference type="RefSeq" id="WP_229881377.1">
    <property type="nucleotide sequence ID" value="NZ_BNAV01000013.1"/>
</dbReference>
<dbReference type="SUPFAM" id="SSF52402">
    <property type="entry name" value="Adenine nucleotide alpha hydrolases-like"/>
    <property type="match status" value="1"/>
</dbReference>
<dbReference type="PRINTS" id="PR01438">
    <property type="entry name" value="UNVRSLSTRESS"/>
</dbReference>